<keyword evidence="7" id="KW-0808">Transferase</keyword>
<reference evidence="10" key="1">
    <citation type="submission" date="2013-08" db="EMBL/GenBank/DDBJ databases">
        <authorList>
            <person name="Mendez C."/>
            <person name="Richter M."/>
            <person name="Ferrer M."/>
            <person name="Sanchez J."/>
        </authorList>
    </citation>
    <scope>NUCLEOTIDE SEQUENCE</scope>
</reference>
<sequence length="99" mass="10760">EGGTTFLTIGAPIRHASLLIHKGSICVDGISLTVNALSDHIETESVHVELAIIPHTLLATNIGERKVGDPLHLEFDVVGKYILRSRDVEKMGDGHFRPL</sequence>
<dbReference type="GO" id="GO:0004746">
    <property type="term" value="F:riboflavin synthase activity"/>
    <property type="evidence" value="ECO:0007669"/>
    <property type="project" value="UniProtKB-EC"/>
</dbReference>
<dbReference type="InterPro" id="IPR017938">
    <property type="entry name" value="Riboflavin_synthase-like_b-brl"/>
</dbReference>
<accession>T0XT70</accession>
<dbReference type="EC" id="2.5.1.9" evidence="4"/>
<evidence type="ECO:0000256" key="8">
    <source>
        <dbReference type="ARBA" id="ARBA00022737"/>
    </source>
</evidence>
<keyword evidence="6" id="KW-0686">Riboflavin biosynthesis</keyword>
<evidence type="ECO:0000256" key="4">
    <source>
        <dbReference type="ARBA" id="ARBA00012827"/>
    </source>
</evidence>
<reference evidence="10" key="2">
    <citation type="journal article" date="2014" name="ISME J.">
        <title>Microbial stratification in low pH oxic and suboxic macroscopic growths along an acid mine drainage.</title>
        <authorList>
            <person name="Mendez-Garcia C."/>
            <person name="Mesa V."/>
            <person name="Sprenger R.R."/>
            <person name="Richter M."/>
            <person name="Diez M.S."/>
            <person name="Solano J."/>
            <person name="Bargiela R."/>
            <person name="Golyshina O.V."/>
            <person name="Manteca A."/>
            <person name="Ramos J.L."/>
            <person name="Gallego J.R."/>
            <person name="Llorente I."/>
            <person name="Martins Dos Santos V.A."/>
            <person name="Jensen O.N."/>
            <person name="Pelaez A.I."/>
            <person name="Sanchez J."/>
            <person name="Ferrer M."/>
        </authorList>
    </citation>
    <scope>NUCLEOTIDE SEQUENCE</scope>
</reference>
<dbReference type="SUPFAM" id="SSF63380">
    <property type="entry name" value="Riboflavin synthase domain-like"/>
    <property type="match status" value="1"/>
</dbReference>
<comment type="caution">
    <text evidence="10">The sequence shown here is derived from an EMBL/GenBank/DDBJ whole genome shotgun (WGS) entry which is preliminary data.</text>
</comment>
<evidence type="ECO:0000256" key="3">
    <source>
        <dbReference type="ARBA" id="ARBA00004887"/>
    </source>
</evidence>
<dbReference type="Gene3D" id="2.40.30.20">
    <property type="match status" value="1"/>
</dbReference>
<keyword evidence="8" id="KW-0677">Repeat</keyword>
<evidence type="ECO:0000256" key="5">
    <source>
        <dbReference type="ARBA" id="ARBA00013950"/>
    </source>
</evidence>
<dbReference type="InterPro" id="IPR001783">
    <property type="entry name" value="Lumazine-bd"/>
</dbReference>
<proteinExistence type="predicted"/>
<comment type="pathway">
    <text evidence="3">Cofactor biosynthesis; riboflavin biosynthesis; riboflavin from 2-hydroxy-3-oxobutyl phosphate and 5-amino-6-(D-ribitylamino)uracil: step 2/2.</text>
</comment>
<evidence type="ECO:0000256" key="2">
    <source>
        <dbReference type="ARBA" id="ARBA00002803"/>
    </source>
</evidence>
<evidence type="ECO:0000256" key="6">
    <source>
        <dbReference type="ARBA" id="ARBA00022619"/>
    </source>
</evidence>
<dbReference type="PANTHER" id="PTHR21098">
    <property type="entry name" value="RIBOFLAVIN SYNTHASE ALPHA CHAIN"/>
    <property type="match status" value="1"/>
</dbReference>
<dbReference type="GO" id="GO:0009231">
    <property type="term" value="P:riboflavin biosynthetic process"/>
    <property type="evidence" value="ECO:0007669"/>
    <property type="project" value="UniProtKB-KW"/>
</dbReference>
<dbReference type="AlphaFoldDB" id="T0XT70"/>
<evidence type="ECO:0000259" key="9">
    <source>
        <dbReference type="PROSITE" id="PS51177"/>
    </source>
</evidence>
<organism evidence="10">
    <name type="scientific">mine drainage metagenome</name>
    <dbReference type="NCBI Taxonomy" id="410659"/>
    <lineage>
        <taxon>unclassified sequences</taxon>
        <taxon>metagenomes</taxon>
        <taxon>ecological metagenomes</taxon>
    </lineage>
</organism>
<dbReference type="EMBL" id="AUZX01016290">
    <property type="protein sequence ID" value="EQD26026.1"/>
    <property type="molecule type" value="Genomic_DNA"/>
</dbReference>
<dbReference type="Pfam" id="PF00677">
    <property type="entry name" value="Lum_binding"/>
    <property type="match status" value="1"/>
</dbReference>
<feature type="domain" description="Lumazine-binding" evidence="9">
    <location>
        <begin position="1"/>
        <end position="86"/>
    </location>
</feature>
<evidence type="ECO:0000256" key="7">
    <source>
        <dbReference type="ARBA" id="ARBA00022679"/>
    </source>
</evidence>
<gene>
    <name evidence="10" type="ORF">B1A_22039</name>
</gene>
<protein>
    <recommendedName>
        <fullName evidence="5">Riboflavin synthase</fullName>
        <ecNumber evidence="4">2.5.1.9</ecNumber>
    </recommendedName>
</protein>
<dbReference type="PANTHER" id="PTHR21098:SF12">
    <property type="entry name" value="RIBOFLAVIN SYNTHASE"/>
    <property type="match status" value="1"/>
</dbReference>
<feature type="non-terminal residue" evidence="10">
    <location>
        <position position="1"/>
    </location>
</feature>
<dbReference type="InterPro" id="IPR023366">
    <property type="entry name" value="ATP_synth_asu-like_sf"/>
</dbReference>
<evidence type="ECO:0000256" key="1">
    <source>
        <dbReference type="ARBA" id="ARBA00000968"/>
    </source>
</evidence>
<comment type="catalytic activity">
    <reaction evidence="1">
        <text>2 6,7-dimethyl-8-(1-D-ribityl)lumazine + H(+) = 5-amino-6-(D-ribitylamino)uracil + riboflavin</text>
        <dbReference type="Rhea" id="RHEA:20772"/>
        <dbReference type="ChEBI" id="CHEBI:15378"/>
        <dbReference type="ChEBI" id="CHEBI:15934"/>
        <dbReference type="ChEBI" id="CHEBI:57986"/>
        <dbReference type="ChEBI" id="CHEBI:58201"/>
        <dbReference type="EC" id="2.5.1.9"/>
    </reaction>
</comment>
<comment type="function">
    <text evidence="2">Catalyzes the dismutation of two molecules of 6,7-dimethyl-8-ribityllumazine, resulting in the formation of riboflavin and 5-amino-6-(D-ribitylamino)uracil.</text>
</comment>
<name>T0XT70_9ZZZZ</name>
<dbReference type="InterPro" id="IPR026017">
    <property type="entry name" value="Lumazine-bd_dom"/>
</dbReference>
<dbReference type="PROSITE" id="PS51177">
    <property type="entry name" value="LUMAZINE_BIND"/>
    <property type="match status" value="1"/>
</dbReference>
<evidence type="ECO:0000313" key="10">
    <source>
        <dbReference type="EMBL" id="EQD26026.1"/>
    </source>
</evidence>